<dbReference type="AlphaFoldDB" id="A0A090RZN5"/>
<dbReference type="Proteomes" id="UP000029228">
    <property type="component" value="Unassembled WGS sequence"/>
</dbReference>
<protein>
    <submittedName>
        <fullName evidence="1">Uncharacterized protein</fullName>
    </submittedName>
</protein>
<proteinExistence type="predicted"/>
<comment type="caution">
    <text evidence="1">The sequence shown here is derived from an EMBL/GenBank/DDBJ whole genome shotgun (WGS) entry which is preliminary data.</text>
</comment>
<keyword evidence="2" id="KW-1185">Reference proteome</keyword>
<reference evidence="1 2" key="1">
    <citation type="submission" date="2014-09" db="EMBL/GenBank/DDBJ databases">
        <title>Vibrio maritimus JCM 19235. (C45) whole genome shotgun sequence.</title>
        <authorList>
            <person name="Sawabe T."/>
            <person name="Meirelles P."/>
            <person name="Nakanishi M."/>
            <person name="Sayaka M."/>
            <person name="Hattori M."/>
            <person name="Ohkuma M."/>
        </authorList>
    </citation>
    <scope>NUCLEOTIDE SEQUENCE [LARGE SCALE GENOMIC DNA]</scope>
    <source>
        <strain evidence="2">JCM19235</strain>
    </source>
</reference>
<reference evidence="1 2" key="2">
    <citation type="submission" date="2014-09" db="EMBL/GenBank/DDBJ databases">
        <authorList>
            <consortium name="NBRP consortium"/>
            <person name="Sawabe T."/>
            <person name="Meirelles P."/>
            <person name="Nakanishi M."/>
            <person name="Sayaka M."/>
            <person name="Hattori M."/>
            <person name="Ohkuma M."/>
        </authorList>
    </citation>
    <scope>NUCLEOTIDE SEQUENCE [LARGE SCALE GENOMIC DNA]</scope>
    <source>
        <strain evidence="2">JCM19235</strain>
    </source>
</reference>
<dbReference type="EMBL" id="BBMR01000005">
    <property type="protein sequence ID" value="GAL19973.1"/>
    <property type="molecule type" value="Genomic_DNA"/>
</dbReference>
<accession>A0A090RZN5</accession>
<sequence>MYLAIGSVWGTKLNVVSRKPRINAKGELIHGVRHAINARKNRG</sequence>
<evidence type="ECO:0000313" key="2">
    <source>
        <dbReference type="Proteomes" id="UP000029228"/>
    </source>
</evidence>
<organism evidence="1 2">
    <name type="scientific">Vibrio maritimus</name>
    <dbReference type="NCBI Taxonomy" id="990268"/>
    <lineage>
        <taxon>Bacteria</taxon>
        <taxon>Pseudomonadati</taxon>
        <taxon>Pseudomonadota</taxon>
        <taxon>Gammaproteobacteria</taxon>
        <taxon>Vibrionales</taxon>
        <taxon>Vibrionaceae</taxon>
        <taxon>Vibrio</taxon>
    </lineage>
</organism>
<name>A0A090RZN5_9VIBR</name>
<evidence type="ECO:0000313" key="1">
    <source>
        <dbReference type="EMBL" id="GAL19973.1"/>
    </source>
</evidence>
<gene>
    <name evidence="1" type="ORF">JCM19235_4173</name>
</gene>